<dbReference type="EMBL" id="BNJF01000001">
    <property type="protein sequence ID" value="GHO44719.1"/>
    <property type="molecule type" value="Genomic_DNA"/>
</dbReference>
<dbReference type="Proteomes" id="UP000612362">
    <property type="component" value="Unassembled WGS sequence"/>
</dbReference>
<feature type="domain" description="Tyr recombinase" evidence="2">
    <location>
        <begin position="1"/>
        <end position="110"/>
    </location>
</feature>
<dbReference type="InterPro" id="IPR013762">
    <property type="entry name" value="Integrase-like_cat_sf"/>
</dbReference>
<reference evidence="3" key="1">
    <citation type="submission" date="2020-10" db="EMBL/GenBank/DDBJ databases">
        <title>Taxonomic study of unclassified bacteria belonging to the class Ktedonobacteria.</title>
        <authorList>
            <person name="Yabe S."/>
            <person name="Wang C.M."/>
            <person name="Zheng Y."/>
            <person name="Sakai Y."/>
            <person name="Cavaletti L."/>
            <person name="Monciardini P."/>
            <person name="Donadio S."/>
        </authorList>
    </citation>
    <scope>NUCLEOTIDE SEQUENCE</scope>
    <source>
        <strain evidence="3">SOSP1-1</strain>
    </source>
</reference>
<dbReference type="Gene3D" id="1.10.443.10">
    <property type="entry name" value="Intergrase catalytic core"/>
    <property type="match status" value="1"/>
</dbReference>
<dbReference type="InterPro" id="IPR011010">
    <property type="entry name" value="DNA_brk_join_enz"/>
</dbReference>
<protein>
    <recommendedName>
        <fullName evidence="2">Tyr recombinase domain-containing protein</fullName>
    </recommendedName>
</protein>
<evidence type="ECO:0000259" key="2">
    <source>
        <dbReference type="PROSITE" id="PS51898"/>
    </source>
</evidence>
<dbReference type="RefSeq" id="WP_220194095.1">
    <property type="nucleotide sequence ID" value="NZ_BNJF01000001.1"/>
</dbReference>
<keyword evidence="1" id="KW-0233">DNA recombination</keyword>
<dbReference type="PROSITE" id="PS51898">
    <property type="entry name" value="TYR_RECOMBINASE"/>
    <property type="match status" value="1"/>
</dbReference>
<evidence type="ECO:0000313" key="3">
    <source>
        <dbReference type="EMBL" id="GHO44719.1"/>
    </source>
</evidence>
<dbReference type="GO" id="GO:0015074">
    <property type="term" value="P:DNA integration"/>
    <property type="evidence" value="ECO:0007669"/>
    <property type="project" value="InterPro"/>
</dbReference>
<name>A0A8J3I3C9_9CHLR</name>
<dbReference type="AlphaFoldDB" id="A0A8J3I3C9"/>
<keyword evidence="4" id="KW-1185">Reference proteome</keyword>
<dbReference type="GO" id="GO:0003677">
    <property type="term" value="F:DNA binding"/>
    <property type="evidence" value="ECO:0007669"/>
    <property type="project" value="InterPro"/>
</dbReference>
<gene>
    <name evidence="3" type="ORF">KSX_28820</name>
</gene>
<evidence type="ECO:0000256" key="1">
    <source>
        <dbReference type="ARBA" id="ARBA00023172"/>
    </source>
</evidence>
<dbReference type="CDD" id="cd00397">
    <property type="entry name" value="DNA_BRE_C"/>
    <property type="match status" value="1"/>
</dbReference>
<proteinExistence type="predicted"/>
<dbReference type="SUPFAM" id="SSF56349">
    <property type="entry name" value="DNA breaking-rejoining enzymes"/>
    <property type="match status" value="1"/>
</dbReference>
<evidence type="ECO:0000313" key="4">
    <source>
        <dbReference type="Proteomes" id="UP000612362"/>
    </source>
</evidence>
<accession>A0A8J3I3C9</accession>
<comment type="caution">
    <text evidence="3">The sequence shown here is derived from an EMBL/GenBank/DDBJ whole genome shotgun (WGS) entry which is preliminary data.</text>
</comment>
<organism evidence="3 4">
    <name type="scientific">Ktedonospora formicarum</name>
    <dbReference type="NCBI Taxonomy" id="2778364"/>
    <lineage>
        <taxon>Bacteria</taxon>
        <taxon>Bacillati</taxon>
        <taxon>Chloroflexota</taxon>
        <taxon>Ktedonobacteria</taxon>
        <taxon>Ktedonobacterales</taxon>
        <taxon>Ktedonobacteraceae</taxon>
        <taxon>Ktedonospora</taxon>
    </lineage>
</organism>
<sequence>MHPEVGKLLWKYVHKHRRPAQTEEMTMFLGRRGKPLRYEGVRSSLDGIKAACDIENVRVSAHMFRHTFARFYLERGELFKLACERGHSTVKVTDIYLRIIAVLRLGESTPKNDKKREPSGSFVVRCAFADAA</sequence>
<dbReference type="InterPro" id="IPR002104">
    <property type="entry name" value="Integrase_catalytic"/>
</dbReference>
<dbReference type="GO" id="GO:0006310">
    <property type="term" value="P:DNA recombination"/>
    <property type="evidence" value="ECO:0007669"/>
    <property type="project" value="UniProtKB-KW"/>
</dbReference>
<dbReference type="Pfam" id="PF00589">
    <property type="entry name" value="Phage_integrase"/>
    <property type="match status" value="1"/>
</dbReference>